<organism evidence="2 3">
    <name type="scientific">Rhynchosporium graminicola</name>
    <dbReference type="NCBI Taxonomy" id="2792576"/>
    <lineage>
        <taxon>Eukaryota</taxon>
        <taxon>Fungi</taxon>
        <taxon>Dikarya</taxon>
        <taxon>Ascomycota</taxon>
        <taxon>Pezizomycotina</taxon>
        <taxon>Leotiomycetes</taxon>
        <taxon>Helotiales</taxon>
        <taxon>Ploettnerulaceae</taxon>
        <taxon>Rhynchosporium</taxon>
    </lineage>
</organism>
<evidence type="ECO:0000256" key="1">
    <source>
        <dbReference type="SAM" id="SignalP"/>
    </source>
</evidence>
<dbReference type="InParanoid" id="A0A1E1JZS2"/>
<dbReference type="Proteomes" id="UP000178129">
    <property type="component" value="Unassembled WGS sequence"/>
</dbReference>
<feature type="chain" id="PRO_5009445536" evidence="1">
    <location>
        <begin position="23"/>
        <end position="96"/>
    </location>
</feature>
<reference evidence="3" key="1">
    <citation type="submission" date="2016-03" db="EMBL/GenBank/DDBJ databases">
        <authorList>
            <person name="Ploux O."/>
        </authorList>
    </citation>
    <scope>NUCLEOTIDE SEQUENCE [LARGE SCALE GENOMIC DNA]</scope>
    <source>
        <strain evidence="3">UK7</strain>
    </source>
</reference>
<keyword evidence="1" id="KW-0732">Signal</keyword>
<dbReference type="EMBL" id="FJUW01000004">
    <property type="protein sequence ID" value="CZS91261.1"/>
    <property type="molecule type" value="Genomic_DNA"/>
</dbReference>
<sequence length="96" mass="9979">MRSPAFLTALVLGLSALTAAFSSPNNIEERLIKEKRDGGLGGTTPPKAITTFLDLTLDQQLSALLADTTALLDTVFIVTGKHGGMGLSPVAVLNRG</sequence>
<evidence type="ECO:0000313" key="2">
    <source>
        <dbReference type="EMBL" id="CZS91261.1"/>
    </source>
</evidence>
<evidence type="ECO:0000313" key="3">
    <source>
        <dbReference type="Proteomes" id="UP000178129"/>
    </source>
</evidence>
<comment type="caution">
    <text evidence="2">The sequence shown here is derived from an EMBL/GenBank/DDBJ whole genome shotgun (WGS) entry which is preliminary data.</text>
</comment>
<name>A0A1E1JZS2_9HELO</name>
<feature type="signal peptide" evidence="1">
    <location>
        <begin position="1"/>
        <end position="22"/>
    </location>
</feature>
<accession>A0A1E1JZS2</accession>
<gene>
    <name evidence="2" type="ORF">RCO7_01518</name>
</gene>
<keyword evidence="3" id="KW-1185">Reference proteome</keyword>
<proteinExistence type="predicted"/>
<protein>
    <submittedName>
        <fullName evidence="2">Uncharacterized protein</fullName>
    </submittedName>
</protein>
<dbReference type="AlphaFoldDB" id="A0A1E1JZS2"/>